<organism evidence="1 2">
    <name type="scientific">Amygdalobacter nucleatus</name>
    <dbReference type="NCBI Taxonomy" id="3029274"/>
    <lineage>
        <taxon>Bacteria</taxon>
        <taxon>Bacillati</taxon>
        <taxon>Bacillota</taxon>
        <taxon>Clostridia</taxon>
        <taxon>Eubacteriales</taxon>
        <taxon>Oscillospiraceae</taxon>
        <taxon>Amygdalobacter</taxon>
    </lineage>
</organism>
<dbReference type="STRING" id="1497955.HMPREF1872_00360"/>
<comment type="caution">
    <text evidence="1">The sequence shown here is derived from an EMBL/GenBank/DDBJ whole genome shotgun (WGS) entry which is preliminary data.</text>
</comment>
<name>A0A133YG66_9FIRM</name>
<evidence type="ECO:0000313" key="2">
    <source>
        <dbReference type="Proteomes" id="UP000070080"/>
    </source>
</evidence>
<sequence>MGLVGLFVIANFSKCIFAADSDAVCNNYATVSEEAREGLLQLQQEIALRGPVTPDNPYEIPDIDYSTGLRQYIEIPWKQIGGVALWLGGLYIEAGTLKAIMAALGTVFNFNSPYGPRLYVGYTQYSSKGEYYSSYSNSYYHKAINLGITFYAVDENGKRVICGPYDGDWFDPIRPRSLGA</sequence>
<keyword evidence="2" id="KW-1185">Reference proteome</keyword>
<protein>
    <submittedName>
        <fullName evidence="1">Uncharacterized protein</fullName>
    </submittedName>
</protein>
<accession>A0A133YG66</accession>
<proteinExistence type="predicted"/>
<gene>
    <name evidence="1" type="ORF">HMPREF1872_00360</name>
</gene>
<dbReference type="AlphaFoldDB" id="A0A133YG66"/>
<dbReference type="Proteomes" id="UP000070080">
    <property type="component" value="Unassembled WGS sequence"/>
</dbReference>
<reference evidence="2" key="1">
    <citation type="submission" date="2016-01" db="EMBL/GenBank/DDBJ databases">
        <authorList>
            <person name="Mitreva M."/>
            <person name="Pepin K.H."/>
            <person name="Mihindukulasuriya K.A."/>
            <person name="Fulton R."/>
            <person name="Fronick C."/>
            <person name="O'Laughlin M."/>
            <person name="Miner T."/>
            <person name="Herter B."/>
            <person name="Rosa B.A."/>
            <person name="Cordes M."/>
            <person name="Tomlinson C."/>
            <person name="Wollam A."/>
            <person name="Palsikar V.B."/>
            <person name="Mardis E.R."/>
            <person name="Wilson R.K."/>
        </authorList>
    </citation>
    <scope>NUCLEOTIDE SEQUENCE [LARGE SCALE GENOMIC DNA]</scope>
    <source>
        <strain evidence="2">KA00274</strain>
    </source>
</reference>
<dbReference type="EMBL" id="LSCV01000005">
    <property type="protein sequence ID" value="KXB42186.1"/>
    <property type="molecule type" value="Genomic_DNA"/>
</dbReference>
<evidence type="ECO:0000313" key="1">
    <source>
        <dbReference type="EMBL" id="KXB42186.1"/>
    </source>
</evidence>